<reference evidence="3 4" key="1">
    <citation type="submission" date="2024-04" db="EMBL/GenBank/DDBJ databases">
        <title>Phyllosticta paracitricarpa is synonymous to the EU quarantine fungus P. citricarpa based on phylogenomic analyses.</title>
        <authorList>
            <consortium name="Lawrence Berkeley National Laboratory"/>
            <person name="Van Ingen-Buijs V.A."/>
            <person name="Van Westerhoven A.C."/>
            <person name="Haridas S."/>
            <person name="Skiadas P."/>
            <person name="Martin F."/>
            <person name="Groenewald J.Z."/>
            <person name="Crous P.W."/>
            <person name="Seidl M.F."/>
        </authorList>
    </citation>
    <scope>NUCLEOTIDE SEQUENCE [LARGE SCALE GENOMIC DNA]</scope>
    <source>
        <strain evidence="3 4">CBS 123374</strain>
    </source>
</reference>
<feature type="compositionally biased region" description="Basic and acidic residues" evidence="2">
    <location>
        <begin position="11"/>
        <end position="22"/>
    </location>
</feature>
<evidence type="ECO:0000313" key="3">
    <source>
        <dbReference type="EMBL" id="KAK8247242.1"/>
    </source>
</evidence>
<keyword evidence="1" id="KW-0175">Coiled coil</keyword>
<dbReference type="Pfam" id="PF13094">
    <property type="entry name" value="CENP-Q"/>
    <property type="match status" value="1"/>
</dbReference>
<feature type="compositionally biased region" description="Polar residues" evidence="2">
    <location>
        <begin position="69"/>
        <end position="93"/>
    </location>
</feature>
<feature type="compositionally biased region" description="Basic residues" evidence="2">
    <location>
        <begin position="1"/>
        <end position="10"/>
    </location>
</feature>
<protein>
    <submittedName>
        <fullName evidence="3">CENP-Q, a CENPA-CAD centromere complex subunit-domain-containing protein</fullName>
    </submittedName>
</protein>
<accession>A0ABR1Z4Y6</accession>
<feature type="region of interest" description="Disordered" evidence="2">
    <location>
        <begin position="1"/>
        <end position="102"/>
    </location>
</feature>
<keyword evidence="4" id="KW-1185">Reference proteome</keyword>
<name>A0ABR1Z4Y6_9PEZI</name>
<comment type="caution">
    <text evidence="3">The sequence shown here is derived from an EMBL/GenBank/DDBJ whole genome shotgun (WGS) entry which is preliminary data.</text>
</comment>
<dbReference type="Proteomes" id="UP001492380">
    <property type="component" value="Unassembled WGS sequence"/>
</dbReference>
<evidence type="ECO:0000256" key="1">
    <source>
        <dbReference type="SAM" id="Coils"/>
    </source>
</evidence>
<organism evidence="3 4">
    <name type="scientific">Phyllosticta capitalensis</name>
    <dbReference type="NCBI Taxonomy" id="121624"/>
    <lineage>
        <taxon>Eukaryota</taxon>
        <taxon>Fungi</taxon>
        <taxon>Dikarya</taxon>
        <taxon>Ascomycota</taxon>
        <taxon>Pezizomycotina</taxon>
        <taxon>Dothideomycetes</taxon>
        <taxon>Dothideomycetes incertae sedis</taxon>
        <taxon>Botryosphaeriales</taxon>
        <taxon>Phyllostictaceae</taxon>
        <taxon>Phyllosticta</taxon>
    </lineage>
</organism>
<dbReference type="InterPro" id="IPR025212">
    <property type="entry name" value="CAD_CENP-Q"/>
</dbReference>
<feature type="coiled-coil region" evidence="1">
    <location>
        <begin position="206"/>
        <end position="236"/>
    </location>
</feature>
<gene>
    <name evidence="3" type="ORF">HDK90DRAFT_473912</name>
</gene>
<evidence type="ECO:0000313" key="4">
    <source>
        <dbReference type="Proteomes" id="UP001492380"/>
    </source>
</evidence>
<dbReference type="EMBL" id="JBBWRZ010000001">
    <property type="protein sequence ID" value="KAK8247242.1"/>
    <property type="molecule type" value="Genomic_DNA"/>
</dbReference>
<feature type="compositionally biased region" description="Low complexity" evidence="2">
    <location>
        <begin position="34"/>
        <end position="47"/>
    </location>
</feature>
<sequence length="344" mass="38288">MPAKPGRPRKAIADAKAKRGRNDPQLPANLNLPSTTARTASKAATGTKRPRKIAPESDEDELQEDLSAASLQQLPKKQKTANSNDGSKPTPSARTDRKPRIKFPFLKAQTRNIPKSTIASKWRAAPIPAQQAARQILVNAKRGVTLDRHDNKRRIEAEVNLASLLRNLEKKLPRVPLPPRTGESQFDLDKVVEHNRGLENDLTPALHAVELLEAAVREERERLQQDRRLLSGLEQDFRSQENFQKRTVKIHPLLKEQHTGATDGPRDINVHLTSGLDQQKQLDWAALDKGSETSLEQLRGHLASLRTNAAQVEGLDIALSDAYAELGGALTKHTTRKHHDKLSF</sequence>
<evidence type="ECO:0000256" key="2">
    <source>
        <dbReference type="SAM" id="MobiDB-lite"/>
    </source>
</evidence>
<proteinExistence type="predicted"/>